<evidence type="ECO:0000313" key="3">
    <source>
        <dbReference type="EMBL" id="KHJ33781.1"/>
    </source>
</evidence>
<organism evidence="3 4">
    <name type="scientific">Uncinula necator</name>
    <name type="common">Grape powdery mildew</name>
    <dbReference type="NCBI Taxonomy" id="52586"/>
    <lineage>
        <taxon>Eukaryota</taxon>
        <taxon>Fungi</taxon>
        <taxon>Dikarya</taxon>
        <taxon>Ascomycota</taxon>
        <taxon>Pezizomycotina</taxon>
        <taxon>Leotiomycetes</taxon>
        <taxon>Erysiphales</taxon>
        <taxon>Erysiphaceae</taxon>
        <taxon>Erysiphe</taxon>
    </lineage>
</organism>
<dbReference type="EMBL" id="JNVN01001239">
    <property type="protein sequence ID" value="KHJ33781.1"/>
    <property type="molecule type" value="Genomic_DNA"/>
</dbReference>
<feature type="region of interest" description="Disordered" evidence="2">
    <location>
        <begin position="79"/>
        <end position="125"/>
    </location>
</feature>
<gene>
    <name evidence="3" type="ORF">EV44_g3553</name>
</gene>
<sequence length="205" mass="23395">MILNDSLADIDTKFENLTKTIELGHANTNGRTEKIEQWLTRTEKVNLNTERRMDRMEEANHDIRKTLIQIQKSLSSLENQLNSQTPPNIKYSESQDIKQPPKAEESKKMKGNRETPIPSSIPNDKHQLTNVEKSVKETWTETLLDKDMDHHSFTSAKNKVVLKPERRLTRANTDVFDKLSEIQLSGIVLSVGLFSSVFPEGLGLL</sequence>
<keyword evidence="1" id="KW-0175">Coiled coil</keyword>
<feature type="compositionally biased region" description="Basic and acidic residues" evidence="2">
    <location>
        <begin position="93"/>
        <end position="113"/>
    </location>
</feature>
<evidence type="ECO:0000313" key="4">
    <source>
        <dbReference type="Proteomes" id="UP000030854"/>
    </source>
</evidence>
<dbReference type="HOGENOM" id="CLU_1309915_0_0_1"/>
<dbReference type="Proteomes" id="UP000030854">
    <property type="component" value="Unassembled WGS sequence"/>
</dbReference>
<feature type="coiled-coil region" evidence="1">
    <location>
        <begin position="39"/>
        <end position="66"/>
    </location>
</feature>
<dbReference type="AlphaFoldDB" id="A0A0B1PA43"/>
<comment type="caution">
    <text evidence="3">The sequence shown here is derived from an EMBL/GenBank/DDBJ whole genome shotgun (WGS) entry which is preliminary data.</text>
</comment>
<keyword evidence="4" id="KW-1185">Reference proteome</keyword>
<evidence type="ECO:0000256" key="2">
    <source>
        <dbReference type="SAM" id="MobiDB-lite"/>
    </source>
</evidence>
<accession>A0A0B1PA43</accession>
<proteinExistence type="predicted"/>
<evidence type="ECO:0000256" key="1">
    <source>
        <dbReference type="SAM" id="Coils"/>
    </source>
</evidence>
<reference evidence="3 4" key="1">
    <citation type="journal article" date="2014" name="BMC Genomics">
        <title>Adaptive genomic structural variation in the grape powdery mildew pathogen, Erysiphe necator.</title>
        <authorList>
            <person name="Jones L."/>
            <person name="Riaz S."/>
            <person name="Morales-Cruz A."/>
            <person name="Amrine K.C."/>
            <person name="McGuire B."/>
            <person name="Gubler W.D."/>
            <person name="Walker M.A."/>
            <person name="Cantu D."/>
        </authorList>
    </citation>
    <scope>NUCLEOTIDE SEQUENCE [LARGE SCALE GENOMIC DNA]</scope>
    <source>
        <strain evidence="4">c</strain>
    </source>
</reference>
<name>A0A0B1PA43_UNCNE</name>
<protein>
    <submittedName>
        <fullName evidence="3">Uncharacterized protein</fullName>
    </submittedName>
</protein>